<dbReference type="InterPro" id="IPR013656">
    <property type="entry name" value="PAS_4"/>
</dbReference>
<evidence type="ECO:0000256" key="4">
    <source>
        <dbReference type="ARBA" id="ARBA00022553"/>
    </source>
</evidence>
<comment type="catalytic activity">
    <reaction evidence="1">
        <text>ATP + protein L-histidine = ADP + protein N-phospho-L-histidine.</text>
        <dbReference type="EC" id="2.7.13.3"/>
    </reaction>
</comment>
<dbReference type="GO" id="GO:0000155">
    <property type="term" value="F:phosphorelay sensor kinase activity"/>
    <property type="evidence" value="ECO:0007669"/>
    <property type="project" value="InterPro"/>
</dbReference>
<dbReference type="GO" id="GO:0005886">
    <property type="term" value="C:plasma membrane"/>
    <property type="evidence" value="ECO:0007669"/>
    <property type="project" value="TreeGrafter"/>
</dbReference>
<feature type="modified residue" description="4-aspartylphosphate" evidence="11">
    <location>
        <position position="921"/>
    </location>
</feature>
<evidence type="ECO:0000256" key="2">
    <source>
        <dbReference type="ARBA" id="ARBA00004370"/>
    </source>
</evidence>
<dbReference type="Pfam" id="PF00512">
    <property type="entry name" value="HisKA"/>
    <property type="match status" value="1"/>
</dbReference>
<dbReference type="Pfam" id="PF00072">
    <property type="entry name" value="Response_reg"/>
    <property type="match status" value="1"/>
</dbReference>
<evidence type="ECO:0000256" key="3">
    <source>
        <dbReference type="ARBA" id="ARBA00012438"/>
    </source>
</evidence>
<dbReference type="InterPro" id="IPR029016">
    <property type="entry name" value="GAF-like_dom_sf"/>
</dbReference>
<dbReference type="NCBIfam" id="TIGR00229">
    <property type="entry name" value="sensory_box"/>
    <property type="match status" value="2"/>
</dbReference>
<evidence type="ECO:0000259" key="16">
    <source>
        <dbReference type="PROSITE" id="PS50113"/>
    </source>
</evidence>
<keyword evidence="6" id="KW-0547">Nucleotide-binding</keyword>
<dbReference type="PROSITE" id="PS50113">
    <property type="entry name" value="PAC"/>
    <property type="match status" value="1"/>
</dbReference>
<dbReference type="Gene3D" id="3.40.50.2300">
    <property type="match status" value="1"/>
</dbReference>
<dbReference type="Pfam" id="PF02518">
    <property type="entry name" value="HATPase_c"/>
    <property type="match status" value="1"/>
</dbReference>
<evidence type="ECO:0000256" key="12">
    <source>
        <dbReference type="SAM" id="Coils"/>
    </source>
</evidence>
<dbReference type="CDD" id="cd00130">
    <property type="entry name" value="PAS"/>
    <property type="match status" value="1"/>
</dbReference>
<dbReference type="PROSITE" id="PS50110">
    <property type="entry name" value="RESPONSE_REGULATORY"/>
    <property type="match status" value="1"/>
</dbReference>
<dbReference type="Pfam" id="PF01590">
    <property type="entry name" value="GAF"/>
    <property type="match status" value="1"/>
</dbReference>
<evidence type="ECO:0000256" key="13">
    <source>
        <dbReference type="SAM" id="MobiDB-lite"/>
    </source>
</evidence>
<evidence type="ECO:0000259" key="15">
    <source>
        <dbReference type="PROSITE" id="PS50110"/>
    </source>
</evidence>
<dbReference type="SMART" id="SM00091">
    <property type="entry name" value="PAS"/>
    <property type="match status" value="2"/>
</dbReference>
<dbReference type="CDD" id="cd00082">
    <property type="entry name" value="HisKA"/>
    <property type="match status" value="1"/>
</dbReference>
<feature type="domain" description="Response regulatory" evidence="15">
    <location>
        <begin position="871"/>
        <end position="988"/>
    </location>
</feature>
<dbReference type="EC" id="2.7.13.3" evidence="3"/>
<dbReference type="InterPro" id="IPR011006">
    <property type="entry name" value="CheY-like_superfamily"/>
</dbReference>
<dbReference type="PANTHER" id="PTHR43047:SF72">
    <property type="entry name" value="OSMOSENSING HISTIDINE PROTEIN KINASE SLN1"/>
    <property type="match status" value="1"/>
</dbReference>
<dbReference type="PROSITE" id="PS50109">
    <property type="entry name" value="HIS_KIN"/>
    <property type="match status" value="1"/>
</dbReference>
<feature type="domain" description="PAC" evidence="16">
    <location>
        <begin position="365"/>
        <end position="415"/>
    </location>
</feature>
<dbReference type="SMART" id="SM00387">
    <property type="entry name" value="HATPase_c"/>
    <property type="match status" value="1"/>
</dbReference>
<dbReference type="SMART" id="SM00448">
    <property type="entry name" value="REC"/>
    <property type="match status" value="1"/>
</dbReference>
<dbReference type="Proteomes" id="UP000460751">
    <property type="component" value="Unassembled WGS sequence"/>
</dbReference>
<feature type="domain" description="Histidine kinase" evidence="14">
    <location>
        <begin position="626"/>
        <end position="844"/>
    </location>
</feature>
<dbReference type="SMART" id="SM00065">
    <property type="entry name" value="GAF"/>
    <property type="match status" value="2"/>
</dbReference>
<dbReference type="PRINTS" id="PR00344">
    <property type="entry name" value="BCTRLSENSOR"/>
</dbReference>
<keyword evidence="8" id="KW-0067">ATP-binding</keyword>
<dbReference type="InterPro" id="IPR000700">
    <property type="entry name" value="PAS-assoc_C"/>
</dbReference>
<evidence type="ECO:0000256" key="7">
    <source>
        <dbReference type="ARBA" id="ARBA00022777"/>
    </source>
</evidence>
<dbReference type="InterPro" id="IPR036890">
    <property type="entry name" value="HATPase_C_sf"/>
</dbReference>
<evidence type="ECO:0000256" key="11">
    <source>
        <dbReference type="PROSITE-ProRule" id="PRU00169"/>
    </source>
</evidence>
<dbReference type="EMBL" id="WMEX01000001">
    <property type="protein sequence ID" value="MYL25234.1"/>
    <property type="molecule type" value="Genomic_DNA"/>
</dbReference>
<evidence type="ECO:0000259" key="14">
    <source>
        <dbReference type="PROSITE" id="PS50109"/>
    </source>
</evidence>
<evidence type="ECO:0000313" key="18">
    <source>
        <dbReference type="Proteomes" id="UP000460751"/>
    </source>
</evidence>
<dbReference type="InterPro" id="IPR005467">
    <property type="entry name" value="His_kinase_dom"/>
</dbReference>
<dbReference type="SUPFAM" id="SSF47384">
    <property type="entry name" value="Homodimeric domain of signal transducing histidine kinase"/>
    <property type="match status" value="1"/>
</dbReference>
<dbReference type="SUPFAM" id="SSF55785">
    <property type="entry name" value="PYP-like sensor domain (PAS domain)"/>
    <property type="match status" value="2"/>
</dbReference>
<dbReference type="SMART" id="SM00388">
    <property type="entry name" value="HisKA"/>
    <property type="match status" value="1"/>
</dbReference>
<dbReference type="AlphaFoldDB" id="A0A9X4Y837"/>
<protein>
    <recommendedName>
        <fullName evidence="3">histidine kinase</fullName>
        <ecNumber evidence="3">2.7.13.3</ecNumber>
    </recommendedName>
</protein>
<name>A0A9X4Y837_9GAMM</name>
<keyword evidence="5" id="KW-0808">Transferase</keyword>
<evidence type="ECO:0000256" key="5">
    <source>
        <dbReference type="ARBA" id="ARBA00022679"/>
    </source>
</evidence>
<dbReference type="Gene3D" id="3.30.565.10">
    <property type="entry name" value="Histidine kinase-like ATPase, C-terminal domain"/>
    <property type="match status" value="1"/>
</dbReference>
<dbReference type="OrthoDB" id="9797243at2"/>
<feature type="compositionally biased region" description="Low complexity" evidence="13">
    <location>
        <begin position="847"/>
        <end position="861"/>
    </location>
</feature>
<keyword evidence="12" id="KW-0175">Coiled coil</keyword>
<evidence type="ECO:0000256" key="1">
    <source>
        <dbReference type="ARBA" id="ARBA00000085"/>
    </source>
</evidence>
<dbReference type="Gene3D" id="3.30.450.40">
    <property type="match status" value="2"/>
</dbReference>
<dbReference type="RefSeq" id="WP_160897714.1">
    <property type="nucleotide sequence ID" value="NZ_WMEX01000001.1"/>
</dbReference>
<feature type="coiled-coil region" evidence="12">
    <location>
        <begin position="592"/>
        <end position="619"/>
    </location>
</feature>
<evidence type="ECO:0000256" key="10">
    <source>
        <dbReference type="ARBA" id="ARBA00023136"/>
    </source>
</evidence>
<dbReference type="Gene3D" id="3.30.450.20">
    <property type="entry name" value="PAS domain"/>
    <property type="match status" value="2"/>
</dbReference>
<organism evidence="17 18">
    <name type="scientific">Vreelandella halophila</name>
    <dbReference type="NCBI Taxonomy" id="86177"/>
    <lineage>
        <taxon>Bacteria</taxon>
        <taxon>Pseudomonadati</taxon>
        <taxon>Pseudomonadota</taxon>
        <taxon>Gammaproteobacteria</taxon>
        <taxon>Oceanospirillales</taxon>
        <taxon>Halomonadaceae</taxon>
        <taxon>Vreelandella</taxon>
    </lineage>
</organism>
<keyword evidence="10" id="KW-0472">Membrane</keyword>
<keyword evidence="9" id="KW-0902">Two-component regulatory system</keyword>
<evidence type="ECO:0000256" key="8">
    <source>
        <dbReference type="ARBA" id="ARBA00022840"/>
    </source>
</evidence>
<reference evidence="17 18" key="1">
    <citation type="submission" date="2019-11" db="EMBL/GenBank/DDBJ databases">
        <title>Genome sequences of 17 halophilic strains isolated from different environments.</title>
        <authorList>
            <person name="Furrow R.E."/>
        </authorList>
    </citation>
    <scope>NUCLEOTIDE SEQUENCE [LARGE SCALE GENOMIC DNA]</scope>
    <source>
        <strain evidence="17 18">22507_15_FS</strain>
    </source>
</reference>
<keyword evidence="18" id="KW-1185">Reference proteome</keyword>
<dbReference type="Gene3D" id="1.10.287.130">
    <property type="match status" value="1"/>
</dbReference>
<dbReference type="PANTHER" id="PTHR43047">
    <property type="entry name" value="TWO-COMPONENT HISTIDINE PROTEIN KINASE"/>
    <property type="match status" value="1"/>
</dbReference>
<evidence type="ECO:0000313" key="17">
    <source>
        <dbReference type="EMBL" id="MYL25234.1"/>
    </source>
</evidence>
<keyword evidence="4 11" id="KW-0597">Phosphoprotein</keyword>
<dbReference type="Pfam" id="PF08448">
    <property type="entry name" value="PAS_4"/>
    <property type="match status" value="1"/>
</dbReference>
<proteinExistence type="predicted"/>
<comment type="caution">
    <text evidence="17">The sequence shown here is derived from an EMBL/GenBank/DDBJ whole genome shotgun (WGS) entry which is preliminary data.</text>
</comment>
<dbReference type="GO" id="GO:0005524">
    <property type="term" value="F:ATP binding"/>
    <property type="evidence" value="ECO:0007669"/>
    <property type="project" value="UniProtKB-KW"/>
</dbReference>
<dbReference type="SUPFAM" id="SSF55874">
    <property type="entry name" value="ATPase domain of HSP90 chaperone/DNA topoisomerase II/histidine kinase"/>
    <property type="match status" value="1"/>
</dbReference>
<comment type="subcellular location">
    <subcellularLocation>
        <location evidence="2">Membrane</location>
    </subcellularLocation>
</comment>
<dbReference type="Pfam" id="PF13188">
    <property type="entry name" value="PAS_8"/>
    <property type="match status" value="1"/>
</dbReference>
<dbReference type="FunFam" id="1.10.287.130:FF:000038">
    <property type="entry name" value="Sensory transduction histidine kinase"/>
    <property type="match status" value="1"/>
</dbReference>
<dbReference type="Pfam" id="PF13185">
    <property type="entry name" value="GAF_2"/>
    <property type="match status" value="1"/>
</dbReference>
<dbReference type="InterPro" id="IPR036097">
    <property type="entry name" value="HisK_dim/P_sf"/>
</dbReference>
<dbReference type="GO" id="GO:0009927">
    <property type="term" value="F:histidine phosphotransfer kinase activity"/>
    <property type="evidence" value="ECO:0007669"/>
    <property type="project" value="TreeGrafter"/>
</dbReference>
<dbReference type="InterPro" id="IPR003594">
    <property type="entry name" value="HATPase_dom"/>
</dbReference>
<keyword evidence="7" id="KW-0418">Kinase</keyword>
<dbReference type="InterPro" id="IPR003018">
    <property type="entry name" value="GAF"/>
</dbReference>
<dbReference type="InterPro" id="IPR035965">
    <property type="entry name" value="PAS-like_dom_sf"/>
</dbReference>
<gene>
    <name evidence="17" type="ORF">GLW01_00350</name>
</gene>
<dbReference type="InterPro" id="IPR003661">
    <property type="entry name" value="HisK_dim/P_dom"/>
</dbReference>
<dbReference type="InterPro" id="IPR001789">
    <property type="entry name" value="Sig_transdc_resp-reg_receiver"/>
</dbReference>
<accession>A0A9X4Y837</accession>
<dbReference type="InterPro" id="IPR004358">
    <property type="entry name" value="Sig_transdc_His_kin-like_C"/>
</dbReference>
<dbReference type="SUPFAM" id="SSF55781">
    <property type="entry name" value="GAF domain-like"/>
    <property type="match status" value="2"/>
</dbReference>
<dbReference type="SUPFAM" id="SSF52172">
    <property type="entry name" value="CheY-like"/>
    <property type="match status" value="1"/>
</dbReference>
<dbReference type="InterPro" id="IPR000014">
    <property type="entry name" value="PAS"/>
</dbReference>
<evidence type="ECO:0000256" key="9">
    <source>
        <dbReference type="ARBA" id="ARBA00023012"/>
    </source>
</evidence>
<evidence type="ECO:0000256" key="6">
    <source>
        <dbReference type="ARBA" id="ARBA00022741"/>
    </source>
</evidence>
<sequence>MATPYPDENSRLAAIDRLGLMGTAPETAYDRLTELARHLFGTRLALITLVGAERQWVKSCSGADPLTDSPREESFCTELIADNAPLICEDASLEPRFRDKPLVRGEPGIRFYAGIPLRPEGDAIVGSLCILDVAPHSLSESDQWTLTRLAQQAEELLRFQLARREQEKEHYQALVSNARYGALIAGASVGIIRVNSEGLIQDANPFALSLLGHTGASLQNLSLQRVLPEFHLDHADQPQITRETGALTRNGGGVPVQATLNRVSLADDSSSEFMVVLTDLSDIREAEAESRRERAFLRSIIDASQDPIYVKNREGTYLLANKASGILARELGQNQVEGLTARDLYPQEILEEAEAANERLLATGRPEALTFNNSDGRCFRISKAPLFDANDAIHGIVSVAHDVTEYLQMNEALRERERERDRQSQLLQVLHRGLTDYEALMSGDRLWTFLLDALRELTGSDYGLIGEVITNEQDTPALKIHAITDLSWSPESRELMEQLRAGDMTLSTPDSLLGKVFAHGETIISSAPMQDKRGAGLPEGHPPLYSYMGVPIRHNGEVIGMFAIANGAYDYDDAVLEWLEPFTATCALLINLSRHFEERDRFTRELAQARDQAEKASRAKSHFLSAMSHELRTPLNSILGFAQLLENSQRSHLDERQQRQVGQIQRSGQHLLELINEILDLARVESGRIQLSMEALCSGETAREALDTIAGMAETHGIEAHLHGQPSQWPRVHADFTRLKQVLLNLISNAIKYNRPEGQLRLFWTLEGDWAVLHCEDTGMGIDTGKLEQLFNPFDRLGADHSIEGTGIGLALTRRLVEAMGGWIDCVSEPGVGSDFRVHLALAETPATDATDPEEATAAAARPENQSGRRRILYVEDNPANQRLMQEAFEEYTELELVCVHSAELGLDMVRSQLPDLVFMDLNLPGMDGESALGELRDDPVTRPIPVVAVSANAMREDIRRGMESGFVDYLTKPVDMNYLFEHLDEWIRNDPE</sequence>
<feature type="region of interest" description="Disordered" evidence="13">
    <location>
        <begin position="847"/>
        <end position="869"/>
    </location>
</feature>